<gene>
    <name evidence="9" type="ORF">HEB94_003892</name>
</gene>
<dbReference type="GO" id="GO:0005886">
    <property type="term" value="C:plasma membrane"/>
    <property type="evidence" value="ECO:0007669"/>
    <property type="project" value="UniProtKB-SubCell"/>
</dbReference>
<dbReference type="InterPro" id="IPR020846">
    <property type="entry name" value="MFS_dom"/>
</dbReference>
<evidence type="ECO:0000256" key="6">
    <source>
        <dbReference type="ARBA" id="ARBA00023136"/>
    </source>
</evidence>
<dbReference type="GO" id="GO:0022857">
    <property type="term" value="F:transmembrane transporter activity"/>
    <property type="evidence" value="ECO:0007669"/>
    <property type="project" value="InterPro"/>
</dbReference>
<comment type="subcellular location">
    <subcellularLocation>
        <location evidence="1">Cell membrane</location>
        <topology evidence="1">Multi-pass membrane protein</topology>
    </subcellularLocation>
</comment>
<dbReference type="AlphaFoldDB" id="A0A927MUU8"/>
<feature type="transmembrane region" description="Helical" evidence="7">
    <location>
        <begin position="69"/>
        <end position="95"/>
    </location>
</feature>
<keyword evidence="4 7" id="KW-0812">Transmembrane</keyword>
<feature type="transmembrane region" description="Helical" evidence="7">
    <location>
        <begin position="330"/>
        <end position="350"/>
    </location>
</feature>
<dbReference type="Pfam" id="PF07690">
    <property type="entry name" value="MFS_1"/>
    <property type="match status" value="1"/>
</dbReference>
<feature type="transmembrane region" description="Helical" evidence="7">
    <location>
        <begin position="300"/>
        <end position="318"/>
    </location>
</feature>
<dbReference type="InterPro" id="IPR011701">
    <property type="entry name" value="MFS"/>
</dbReference>
<dbReference type="Gene3D" id="1.20.1250.20">
    <property type="entry name" value="MFS general substrate transporter like domains"/>
    <property type="match status" value="1"/>
</dbReference>
<feature type="transmembrane region" description="Helical" evidence="7">
    <location>
        <begin position="126"/>
        <end position="152"/>
    </location>
</feature>
<name>A0A927MUU8_9ACTN</name>
<evidence type="ECO:0000256" key="3">
    <source>
        <dbReference type="ARBA" id="ARBA00022475"/>
    </source>
</evidence>
<accession>A0A927MUU8</accession>
<keyword evidence="6 7" id="KW-0472">Membrane</keyword>
<comment type="caution">
    <text evidence="9">The sequence shown here is derived from an EMBL/GenBank/DDBJ whole genome shotgun (WGS) entry which is preliminary data.</text>
</comment>
<feature type="transmembrane region" description="Helical" evidence="7">
    <location>
        <begin position="273"/>
        <end position="294"/>
    </location>
</feature>
<reference evidence="9" key="1">
    <citation type="submission" date="2020-10" db="EMBL/GenBank/DDBJ databases">
        <title>Sequencing the genomes of 1000 actinobacteria strains.</title>
        <authorList>
            <person name="Klenk H.-P."/>
        </authorList>
    </citation>
    <scope>NUCLEOTIDE SEQUENCE</scope>
    <source>
        <strain evidence="9">DSM 45354</strain>
    </source>
</reference>
<evidence type="ECO:0000256" key="1">
    <source>
        <dbReference type="ARBA" id="ARBA00004651"/>
    </source>
</evidence>
<dbReference type="PANTHER" id="PTHR23517:SF13">
    <property type="entry name" value="MAJOR FACILITATOR SUPERFAMILY MFS_1"/>
    <property type="match status" value="1"/>
</dbReference>
<dbReference type="Proteomes" id="UP000638648">
    <property type="component" value="Unassembled WGS sequence"/>
</dbReference>
<dbReference type="InterPro" id="IPR050171">
    <property type="entry name" value="MFS_Transporters"/>
</dbReference>
<keyword evidence="2" id="KW-0813">Transport</keyword>
<evidence type="ECO:0000313" key="10">
    <source>
        <dbReference type="Proteomes" id="UP000638648"/>
    </source>
</evidence>
<organism evidence="9 10">
    <name type="scientific">Actinopolymorpha pittospori</name>
    <dbReference type="NCBI Taxonomy" id="648752"/>
    <lineage>
        <taxon>Bacteria</taxon>
        <taxon>Bacillati</taxon>
        <taxon>Actinomycetota</taxon>
        <taxon>Actinomycetes</taxon>
        <taxon>Propionibacteriales</taxon>
        <taxon>Actinopolymorphaceae</taxon>
        <taxon>Actinopolymorpha</taxon>
    </lineage>
</organism>
<feature type="domain" description="Major facilitator superfamily (MFS) profile" evidence="8">
    <location>
        <begin position="1"/>
        <end position="384"/>
    </location>
</feature>
<evidence type="ECO:0000256" key="4">
    <source>
        <dbReference type="ARBA" id="ARBA00022692"/>
    </source>
</evidence>
<protein>
    <submittedName>
        <fullName evidence="9">MFS family permease</fullName>
    </submittedName>
</protein>
<evidence type="ECO:0000256" key="7">
    <source>
        <dbReference type="SAM" id="Phobius"/>
    </source>
</evidence>
<keyword evidence="10" id="KW-1185">Reference proteome</keyword>
<feature type="transmembrane region" description="Helical" evidence="7">
    <location>
        <begin position="206"/>
        <end position="228"/>
    </location>
</feature>
<sequence length="391" mass="40365">MAAFVGAIIAFVGIPFAAGAPSPLFVRYQQEWHFTDGTLTVAFAIYALTLLLTLLVAGSLSDHIGRRPVLVGALVLQIAAMLIFVVAPSIGWIVVARAVQGAATGVATSTFTATIIEFAPERHRRLGTLISSITPMGALALGALVSGVAAQFSQNPGPIVFGALSLFFVGAIIVLIASPETVSRRAGAVRSLVPRLRVTRAVQPEFFAALPVLTAAWMLSGLFLGLAPSIDSAVFRMDSGLVNGVVVALQPATSAVVGILLGGMGHRRSITTGAAVSVAGAAITVLSVVGGVFWLLLLGVVLSGAGIGWVFPAVLRVISPLTEAHQRAEVFAAIYLVAYLAYGAPVLVAGELVDLIGLRTTIAGYGAVVVLTMIAGMAVQSRRPTLPWDAR</sequence>
<keyword evidence="5 7" id="KW-1133">Transmembrane helix</keyword>
<dbReference type="SUPFAM" id="SSF103473">
    <property type="entry name" value="MFS general substrate transporter"/>
    <property type="match status" value="1"/>
</dbReference>
<feature type="transmembrane region" description="Helical" evidence="7">
    <location>
        <begin position="158"/>
        <end position="177"/>
    </location>
</feature>
<evidence type="ECO:0000313" key="9">
    <source>
        <dbReference type="EMBL" id="MBE1607044.1"/>
    </source>
</evidence>
<dbReference type="PROSITE" id="PS50850">
    <property type="entry name" value="MFS"/>
    <property type="match status" value="1"/>
</dbReference>
<feature type="transmembrane region" description="Helical" evidence="7">
    <location>
        <begin position="38"/>
        <end position="57"/>
    </location>
</feature>
<evidence type="ECO:0000259" key="8">
    <source>
        <dbReference type="PROSITE" id="PS50850"/>
    </source>
</evidence>
<dbReference type="InterPro" id="IPR036259">
    <property type="entry name" value="MFS_trans_sf"/>
</dbReference>
<feature type="transmembrane region" description="Helical" evidence="7">
    <location>
        <begin position="240"/>
        <end position="261"/>
    </location>
</feature>
<evidence type="ECO:0000256" key="5">
    <source>
        <dbReference type="ARBA" id="ARBA00022989"/>
    </source>
</evidence>
<evidence type="ECO:0000256" key="2">
    <source>
        <dbReference type="ARBA" id="ARBA00022448"/>
    </source>
</evidence>
<keyword evidence="3" id="KW-1003">Cell membrane</keyword>
<dbReference type="EMBL" id="JADBEM010000001">
    <property type="protein sequence ID" value="MBE1607044.1"/>
    <property type="molecule type" value="Genomic_DNA"/>
</dbReference>
<proteinExistence type="predicted"/>
<feature type="transmembrane region" description="Helical" evidence="7">
    <location>
        <begin position="362"/>
        <end position="379"/>
    </location>
</feature>
<dbReference type="RefSeq" id="WP_192751051.1">
    <property type="nucleotide sequence ID" value="NZ_BAABJL010000151.1"/>
</dbReference>
<dbReference type="PANTHER" id="PTHR23517">
    <property type="entry name" value="RESISTANCE PROTEIN MDTM, PUTATIVE-RELATED-RELATED"/>
    <property type="match status" value="1"/>
</dbReference>